<evidence type="ECO:0000313" key="1">
    <source>
        <dbReference type="EMBL" id="NLJ23780.1"/>
    </source>
</evidence>
<dbReference type="InterPro" id="IPR008863">
    <property type="entry name" value="Toxic_anion-R_TelA"/>
</dbReference>
<dbReference type="Proteomes" id="UP000544742">
    <property type="component" value="Unassembled WGS sequence"/>
</dbReference>
<dbReference type="AlphaFoldDB" id="A0A7K4AL83"/>
<dbReference type="PANTHER" id="PTHR38432:SF1">
    <property type="entry name" value="TELA-LIKE PROTEIN SAOUHSC_01408"/>
    <property type="match status" value="1"/>
</dbReference>
<dbReference type="PANTHER" id="PTHR38432">
    <property type="entry name" value="TELA-LIKE PROTEIN SAOUHSC_01408"/>
    <property type="match status" value="1"/>
</dbReference>
<name>A0A7K4AL83_METSH</name>
<dbReference type="PIRSF" id="PIRSF026508">
    <property type="entry name" value="TelA"/>
    <property type="match status" value="1"/>
</dbReference>
<gene>
    <name evidence="1" type="ORF">GX426_11860</name>
</gene>
<evidence type="ECO:0000313" key="2">
    <source>
        <dbReference type="Proteomes" id="UP000544742"/>
    </source>
</evidence>
<protein>
    <submittedName>
        <fullName evidence="1">Toxic anion resistance protein</fullName>
    </submittedName>
</protein>
<sequence length="391" mass="43697">MLEDSASIGGVKTAFTMEVPDEGAIKNEVIEQVKPVPEEVAQLQKVAESNVAEILTLDIDELAKKRYILKSVESFGAESMKSSAAKNSMLQVTVGDLSKNGDDGGVVAKGLMELTRELKDLDPSLIDFTKTGILGKFFNPVRDYFARYQRADSAIADIIDSLDRGRTILKNDNTTLEIEQQSLRDLTRKLMKEVQLGALMDESIERQIELARDGNEDPEKVKFVCEEVLFPLRQRIMDLQQMIVVNQQGVMATEVVIRNNRELIRGVERAKTVTISALRTSVMVASALYNQKIVLKKIDILNETTNELITSTSRMLKNQGADIQKQSMQTNVSAEGLKTAFADVMEALDSINSYKQEALPKMRETIEQFRELAAKGEEQIQQLEKGHKPNL</sequence>
<reference evidence="1 2" key="1">
    <citation type="journal article" date="2020" name="Biotechnol. Biofuels">
        <title>New insights from the biogas microbiome by comprehensive genome-resolved metagenomics of nearly 1600 species originating from multiple anaerobic digesters.</title>
        <authorList>
            <person name="Campanaro S."/>
            <person name="Treu L."/>
            <person name="Rodriguez-R L.M."/>
            <person name="Kovalovszki A."/>
            <person name="Ziels R.M."/>
            <person name="Maus I."/>
            <person name="Zhu X."/>
            <person name="Kougias P.G."/>
            <person name="Basile A."/>
            <person name="Luo G."/>
            <person name="Schluter A."/>
            <person name="Konstantinidis K.T."/>
            <person name="Angelidaki I."/>
        </authorList>
    </citation>
    <scope>NUCLEOTIDE SEQUENCE [LARGE SCALE GENOMIC DNA]</scope>
    <source>
        <strain evidence="1">AS27yjCOA_157</strain>
    </source>
</reference>
<dbReference type="EMBL" id="JAAYUN010000241">
    <property type="protein sequence ID" value="NLJ23780.1"/>
    <property type="molecule type" value="Genomic_DNA"/>
</dbReference>
<comment type="caution">
    <text evidence="1">The sequence shown here is derived from an EMBL/GenBank/DDBJ whole genome shotgun (WGS) entry which is preliminary data.</text>
</comment>
<proteinExistence type="predicted"/>
<accession>A0A7K4AL83</accession>
<organism evidence="1 2">
    <name type="scientific">Methanothrix soehngenii</name>
    <name type="common">Methanosaeta concilii</name>
    <dbReference type="NCBI Taxonomy" id="2223"/>
    <lineage>
        <taxon>Archaea</taxon>
        <taxon>Methanobacteriati</taxon>
        <taxon>Methanobacteriota</taxon>
        <taxon>Stenosarchaea group</taxon>
        <taxon>Methanomicrobia</taxon>
        <taxon>Methanotrichales</taxon>
        <taxon>Methanotrichaceae</taxon>
        <taxon>Methanothrix</taxon>
    </lineage>
</organism>
<dbReference type="Pfam" id="PF05816">
    <property type="entry name" value="TelA"/>
    <property type="match status" value="1"/>
</dbReference>